<accession>A0AAU7VQ59</accession>
<reference evidence="1" key="2">
    <citation type="submission" date="2024-06" db="EMBL/GenBank/DDBJ databases">
        <authorList>
            <person name="Petrova K.O."/>
            <person name="Toshchakov S.V."/>
            <person name="Boltjanskaja Y.V."/>
            <person name="Kevbrin V."/>
        </authorList>
    </citation>
    <scope>NUCLEOTIDE SEQUENCE</scope>
    <source>
        <strain evidence="1">Z-910T</strain>
    </source>
</reference>
<dbReference type="Gene3D" id="3.40.50.300">
    <property type="entry name" value="P-loop containing nucleotide triphosphate hydrolases"/>
    <property type="match status" value="1"/>
</dbReference>
<dbReference type="EMBL" id="CP158367">
    <property type="protein sequence ID" value="XBX75958.1"/>
    <property type="molecule type" value="Genomic_DNA"/>
</dbReference>
<keyword evidence="1" id="KW-0067">ATP-binding</keyword>
<evidence type="ECO:0000313" key="1">
    <source>
        <dbReference type="EMBL" id="XBX75958.1"/>
    </source>
</evidence>
<keyword evidence="1" id="KW-0547">Nucleotide-binding</keyword>
<dbReference type="AlphaFoldDB" id="A0AAU7VQ59"/>
<sequence length="216" mass="24133">MKVYIFCGEYGSGKTQVSVNYSIHLAKNFDVSIVDLDIVNPYFRARDNTKKLENKGVKVIFNKHLAQADLPALPPEVVSSFNKEDSISVFDVGGDDGSVVLGRYSNNLKNIEYELFMVVNGNRPFTSTVEGITELKERIEKLSKLKVTALINNTNVGELTEPEQIIEGEKLTYKAAEEIGVPVAFTAVRGDLVTKVEENLKADIFPLEIEYKLPWL</sequence>
<protein>
    <submittedName>
        <fullName evidence="1">ATP-binding protein</fullName>
    </submittedName>
</protein>
<name>A0AAU7VQ59_9FIRM</name>
<organism evidence="1">
    <name type="scientific">Proteinivorax tanatarense</name>
    <dbReference type="NCBI Taxonomy" id="1260629"/>
    <lineage>
        <taxon>Bacteria</taxon>
        <taxon>Bacillati</taxon>
        <taxon>Bacillota</taxon>
        <taxon>Clostridia</taxon>
        <taxon>Eubacteriales</taxon>
        <taxon>Proteinivoracaceae</taxon>
        <taxon>Proteinivorax</taxon>
    </lineage>
</organism>
<dbReference type="InterPro" id="IPR027417">
    <property type="entry name" value="P-loop_NTPase"/>
</dbReference>
<proteinExistence type="predicted"/>
<dbReference type="SUPFAM" id="SSF52540">
    <property type="entry name" value="P-loop containing nucleoside triphosphate hydrolases"/>
    <property type="match status" value="1"/>
</dbReference>
<reference evidence="1" key="1">
    <citation type="journal article" date="2013" name="Extremophiles">
        <title>Proteinivorax tanatarense gen. nov., sp. nov., an anaerobic, haloalkaliphilic, proteolytic bacterium isolated from a decaying algal bloom, and proposal of Proteinivoraceae fam. nov.</title>
        <authorList>
            <person name="Kevbrin V."/>
            <person name="Boltyanskaya Y."/>
            <person name="Zhilina T."/>
            <person name="Kolganova T."/>
            <person name="Lavrentjeva E."/>
            <person name="Kuznetsov B."/>
        </authorList>
    </citation>
    <scope>NUCLEOTIDE SEQUENCE</scope>
    <source>
        <strain evidence="1">Z-910T</strain>
    </source>
</reference>
<dbReference type="RefSeq" id="WP_350344693.1">
    <property type="nucleotide sequence ID" value="NZ_CP158367.1"/>
</dbReference>
<dbReference type="GO" id="GO:0005524">
    <property type="term" value="F:ATP binding"/>
    <property type="evidence" value="ECO:0007669"/>
    <property type="project" value="UniProtKB-KW"/>
</dbReference>
<gene>
    <name evidence="1" type="ORF">PRVXT_001122</name>
</gene>